<dbReference type="EMBL" id="SNRW01022777">
    <property type="protein sequence ID" value="KAA6363542.1"/>
    <property type="molecule type" value="Genomic_DNA"/>
</dbReference>
<protein>
    <submittedName>
        <fullName evidence="1">Uncharacterized protein</fullName>
    </submittedName>
</protein>
<organism evidence="1 2">
    <name type="scientific">Streblomastix strix</name>
    <dbReference type="NCBI Taxonomy" id="222440"/>
    <lineage>
        <taxon>Eukaryota</taxon>
        <taxon>Metamonada</taxon>
        <taxon>Preaxostyla</taxon>
        <taxon>Oxymonadida</taxon>
        <taxon>Streblomastigidae</taxon>
        <taxon>Streblomastix</taxon>
    </lineage>
</organism>
<proteinExistence type="predicted"/>
<reference evidence="1 2" key="1">
    <citation type="submission" date="2019-03" db="EMBL/GenBank/DDBJ databases">
        <title>Single cell metagenomics reveals metabolic interactions within the superorganism composed of flagellate Streblomastix strix and complex community of Bacteroidetes bacteria on its surface.</title>
        <authorList>
            <person name="Treitli S.C."/>
            <person name="Kolisko M."/>
            <person name="Husnik F."/>
            <person name="Keeling P."/>
            <person name="Hampl V."/>
        </authorList>
    </citation>
    <scope>NUCLEOTIDE SEQUENCE [LARGE SCALE GENOMIC DNA]</scope>
    <source>
        <strain evidence="1">ST1C</strain>
    </source>
</reference>
<dbReference type="AlphaFoldDB" id="A0A5J4U0K7"/>
<gene>
    <name evidence="1" type="ORF">EZS28_040931</name>
</gene>
<accession>A0A5J4U0K7</accession>
<name>A0A5J4U0K7_9EUKA</name>
<sequence length="76" mass="8012">MSENNGRITAKVIKLIYIRIIPAEHSTRGSSSARHGQSDVDVSYSGCAQSVICLQSLLGSSSARHGQSVVDVLIVG</sequence>
<evidence type="ECO:0000313" key="2">
    <source>
        <dbReference type="Proteomes" id="UP000324800"/>
    </source>
</evidence>
<evidence type="ECO:0000313" key="1">
    <source>
        <dbReference type="EMBL" id="KAA6363542.1"/>
    </source>
</evidence>
<comment type="caution">
    <text evidence="1">The sequence shown here is derived from an EMBL/GenBank/DDBJ whole genome shotgun (WGS) entry which is preliminary data.</text>
</comment>
<dbReference type="Proteomes" id="UP000324800">
    <property type="component" value="Unassembled WGS sequence"/>
</dbReference>